<dbReference type="RefSeq" id="WP_085325474.1">
    <property type="nucleotide sequence ID" value="NZ_NCXP01000015.1"/>
</dbReference>
<gene>
    <name evidence="1" type="ORF">B8W66_13225</name>
</gene>
<evidence type="ECO:0008006" key="3">
    <source>
        <dbReference type="Google" id="ProtNLM"/>
    </source>
</evidence>
<accession>A0A1X2LTQ6</accession>
<reference evidence="1 2" key="1">
    <citation type="submission" date="2017-04" db="EMBL/GenBank/DDBJ databases">
        <title>The new phylogeny of genus Mycobacterium.</title>
        <authorList>
            <person name="Tortoli E."/>
            <person name="Trovato A."/>
            <person name="Cirillo D.M."/>
        </authorList>
    </citation>
    <scope>NUCLEOTIDE SEQUENCE [LARGE SCALE GENOMIC DNA]</scope>
    <source>
        <strain evidence="1 2">TBL 1200985</strain>
    </source>
</reference>
<protein>
    <recommendedName>
        <fullName evidence="3">tRNA-guanine(15) transglycosylase-like domain-containing protein</fullName>
    </recommendedName>
</protein>
<dbReference type="EMBL" id="NCXP01000015">
    <property type="protein sequence ID" value="OSC40277.1"/>
    <property type="molecule type" value="Genomic_DNA"/>
</dbReference>
<proteinExistence type="predicted"/>
<keyword evidence="2" id="KW-1185">Reference proteome</keyword>
<dbReference type="Proteomes" id="UP000193247">
    <property type="component" value="Unassembled WGS sequence"/>
</dbReference>
<dbReference type="AlphaFoldDB" id="A0A1X2LTQ6"/>
<comment type="caution">
    <text evidence="1">The sequence shown here is derived from an EMBL/GenBank/DDBJ whole genome shotgun (WGS) entry which is preliminary data.</text>
</comment>
<evidence type="ECO:0000313" key="1">
    <source>
        <dbReference type="EMBL" id="OSC40277.1"/>
    </source>
</evidence>
<evidence type="ECO:0000313" key="2">
    <source>
        <dbReference type="Proteomes" id="UP000193247"/>
    </source>
</evidence>
<sequence length="470" mass="51052">MGRFIYNLSPDTFTAANLSNNRPFGYLLAPNNASPQLVELAGQVRGAGLALMADNGNFAFIGKVRGALRERAAVLREHLVRVEDDLGRSVRAGEVPEDVQKSFLGLSVEARELARQLASNGESSLGEQVALGPTHLIGVEDITAACWLALDLERVYMGRRSRDWRRMNESVARRASRRLRDLPASVRSSYYPVASAESYNTAYDAGVAFAAQGVARVSMGFGAYMADANYRDYVVIRRRRIDFAGRLPNRYTRTVLVARGFWDGYRAISGGAPAAFHCLGLGAPIMLPLVALVAGGATELSFDATSPIKDALRDGILYVTTPAYMKIRIRRSAGWLASDATRTWDCPCAFCRAFAKKFPFNYAIGHAWRAANPDREPKAADLREGGALYEAYPLFSEPPGGPRRDAVDHARIGHNHWAIEQILGAVSCAAGIAALASHVERVVDDYAATTTPPFAQAVAQGLAFALDPKL</sequence>
<name>A0A1X2LTQ6_9MYCO</name>
<organism evidence="1 2">
    <name type="scientific">Mycobacterium decipiens</name>
    <dbReference type="NCBI Taxonomy" id="1430326"/>
    <lineage>
        <taxon>Bacteria</taxon>
        <taxon>Bacillati</taxon>
        <taxon>Actinomycetota</taxon>
        <taxon>Actinomycetes</taxon>
        <taxon>Mycobacteriales</taxon>
        <taxon>Mycobacteriaceae</taxon>
        <taxon>Mycobacterium</taxon>
    </lineage>
</organism>